<feature type="transmembrane region" description="Helical" evidence="1">
    <location>
        <begin position="156"/>
        <end position="178"/>
    </location>
</feature>
<keyword evidence="1" id="KW-1133">Transmembrane helix</keyword>
<dbReference type="AlphaFoldDB" id="A0A8J4V604"/>
<keyword evidence="3" id="KW-1185">Reference proteome</keyword>
<evidence type="ECO:0000256" key="1">
    <source>
        <dbReference type="SAM" id="Phobius"/>
    </source>
</evidence>
<organism evidence="2 3">
    <name type="scientific">Polysphondylium violaceum</name>
    <dbReference type="NCBI Taxonomy" id="133409"/>
    <lineage>
        <taxon>Eukaryota</taxon>
        <taxon>Amoebozoa</taxon>
        <taxon>Evosea</taxon>
        <taxon>Eumycetozoa</taxon>
        <taxon>Dictyostelia</taxon>
        <taxon>Dictyosteliales</taxon>
        <taxon>Dictyosteliaceae</taxon>
        <taxon>Polysphondylium</taxon>
    </lineage>
</organism>
<feature type="transmembrane region" description="Helical" evidence="1">
    <location>
        <begin position="30"/>
        <end position="49"/>
    </location>
</feature>
<dbReference type="EMBL" id="AJWJ01000002">
    <property type="protein sequence ID" value="KAF2078628.1"/>
    <property type="molecule type" value="Genomic_DNA"/>
</dbReference>
<evidence type="ECO:0000313" key="2">
    <source>
        <dbReference type="EMBL" id="KAF2078628.1"/>
    </source>
</evidence>
<feature type="transmembrane region" description="Helical" evidence="1">
    <location>
        <begin position="118"/>
        <end position="144"/>
    </location>
</feature>
<evidence type="ECO:0000313" key="3">
    <source>
        <dbReference type="Proteomes" id="UP000695562"/>
    </source>
</evidence>
<feature type="transmembrane region" description="Helical" evidence="1">
    <location>
        <begin position="223"/>
        <end position="239"/>
    </location>
</feature>
<comment type="caution">
    <text evidence="2">The sequence shown here is derived from an EMBL/GenBank/DDBJ whole genome shotgun (WGS) entry which is preliminary data.</text>
</comment>
<keyword evidence="1" id="KW-0472">Membrane</keyword>
<proteinExistence type="predicted"/>
<sequence>MTQIDTDNKKDINNNNEIEAATKPFKFKKFNGPSFILLIILFCIFTISIDESYYTVTITNYDAAINDGGKPNLIFKSDYYLKYHSQTTYNSTLNAITENTAISKVYERNYNKNDSTPYFFFSSLAVFQNILFPTLGLFILCCLIRFKNQDFELAKSIGMCVAYTAYYIIYCVYIGFIFNFSCFYRHVKDCSSVISGFCVSNHGTFVGTHFIETWHRSQGSNDFIAGFIISTIYLIIFYRKAFHNHNIHPIDFMKCKIFGRKFKINAEIPKVDAQKITIKGIAIDV</sequence>
<accession>A0A8J4V604</accession>
<dbReference type="Proteomes" id="UP000695562">
    <property type="component" value="Unassembled WGS sequence"/>
</dbReference>
<keyword evidence="1" id="KW-0812">Transmembrane</keyword>
<evidence type="ECO:0008006" key="4">
    <source>
        <dbReference type="Google" id="ProtNLM"/>
    </source>
</evidence>
<reference evidence="2" key="1">
    <citation type="submission" date="2020-01" db="EMBL/GenBank/DDBJ databases">
        <title>Development of genomics and gene disruption for Polysphondylium violaceum indicates a role for the polyketide synthase stlB in stalk morphogenesis.</title>
        <authorList>
            <person name="Narita B."/>
            <person name="Kawabe Y."/>
            <person name="Kin K."/>
            <person name="Saito T."/>
            <person name="Gibbs R."/>
            <person name="Kuspa A."/>
            <person name="Muzny D."/>
            <person name="Queller D."/>
            <person name="Richards S."/>
            <person name="Strassman J."/>
            <person name="Sucgang R."/>
            <person name="Worley K."/>
            <person name="Schaap P."/>
        </authorList>
    </citation>
    <scope>NUCLEOTIDE SEQUENCE</scope>
    <source>
        <strain evidence="2">QSvi11</strain>
    </source>
</reference>
<gene>
    <name evidence="2" type="ORF">CYY_000128</name>
</gene>
<name>A0A8J4V604_9MYCE</name>
<protein>
    <recommendedName>
        <fullName evidence="4">Transmembrane protein</fullName>
    </recommendedName>
</protein>